<evidence type="ECO:0008006" key="3">
    <source>
        <dbReference type="Google" id="ProtNLM"/>
    </source>
</evidence>
<dbReference type="AlphaFoldDB" id="A0A4S2ADG3"/>
<sequence>MRDFEDMKLGCFWEKLRFCCKKQCYILFGRIMEYRHEVCVRRLQKENQVTVVFFAMCLSMWRYQSLYERMMQNRHFRVYIVLAPCISFTDEQQRKDIQVLRDYFKKHGVCYIDYDFASERCIDIRKDLRPDILFYPQPYKSLFRPEYDSANFYDKLLCYYPYAFWTVLGEWSYNMAFHNFAWKLYYSTELHRQDAIQLSFNRGRNVVVVGYPNADIFLNEPPIDVWKPQKSKKKRLIWAPHFTISQERSFVCHSNFLWMADLMLDIAFRYSDCLQLAFKPHPRLLTELYLHPEWGKERADAYYSTWHTLENTQLDEDEFKDLFMTSDAMIHDCGSFAVEYHYSLKPVMYVLQDKQAYTDTLSQFGRKAIEAHYIGKCQDDIINFIKDIVLDGQDVMLSMRQKFYQEYLLPPNGKQVADNTIDDLLKSLGRI</sequence>
<evidence type="ECO:0000313" key="1">
    <source>
        <dbReference type="EMBL" id="TGX98787.1"/>
    </source>
</evidence>
<comment type="caution">
    <text evidence="1">The sequence shown here is derived from an EMBL/GenBank/DDBJ whole genome shotgun (WGS) entry which is preliminary data.</text>
</comment>
<dbReference type="EMBL" id="SRYZ01000073">
    <property type="protein sequence ID" value="TGX98787.1"/>
    <property type="molecule type" value="Genomic_DNA"/>
</dbReference>
<evidence type="ECO:0000313" key="2">
    <source>
        <dbReference type="Proteomes" id="UP000310532"/>
    </source>
</evidence>
<dbReference type="InterPro" id="IPR007554">
    <property type="entry name" value="Glycerophosphate_synth"/>
</dbReference>
<accession>A0A4S2ADG3</accession>
<name>A0A4S2ADG3_9BACE</name>
<organism evidence="1 2">
    <name type="scientific">Bacteroides muris</name>
    <name type="common">ex Afrizal et al. 2022</name>
    <dbReference type="NCBI Taxonomy" id="2516960"/>
    <lineage>
        <taxon>Bacteria</taxon>
        <taxon>Pseudomonadati</taxon>
        <taxon>Bacteroidota</taxon>
        <taxon>Bacteroidia</taxon>
        <taxon>Bacteroidales</taxon>
        <taxon>Bacteroidaceae</taxon>
        <taxon>Bacteroides</taxon>
    </lineage>
</organism>
<keyword evidence="2" id="KW-1185">Reference proteome</keyword>
<dbReference type="Proteomes" id="UP000310532">
    <property type="component" value="Unassembled WGS sequence"/>
</dbReference>
<dbReference type="RefSeq" id="WP_136011435.1">
    <property type="nucleotide sequence ID" value="NZ_SRYZ01000073.1"/>
</dbReference>
<dbReference type="Pfam" id="PF04464">
    <property type="entry name" value="Glyphos_transf"/>
    <property type="match status" value="1"/>
</dbReference>
<dbReference type="Gene3D" id="3.40.50.12580">
    <property type="match status" value="1"/>
</dbReference>
<protein>
    <recommendedName>
        <fullName evidence="3">CDP-glycerol--glycerophosphate glycerophosphotransferase</fullName>
    </recommendedName>
</protein>
<dbReference type="SUPFAM" id="SSF53756">
    <property type="entry name" value="UDP-Glycosyltransferase/glycogen phosphorylase"/>
    <property type="match status" value="1"/>
</dbReference>
<dbReference type="GO" id="GO:0016020">
    <property type="term" value="C:membrane"/>
    <property type="evidence" value="ECO:0007669"/>
    <property type="project" value="InterPro"/>
</dbReference>
<dbReference type="GO" id="GO:0047355">
    <property type="term" value="F:CDP-glycerol glycerophosphotransferase activity"/>
    <property type="evidence" value="ECO:0007669"/>
    <property type="project" value="InterPro"/>
</dbReference>
<gene>
    <name evidence="1" type="ORF">E5355_18065</name>
</gene>
<proteinExistence type="predicted"/>
<reference evidence="1 2" key="1">
    <citation type="submission" date="2019-04" db="EMBL/GenBank/DDBJ databases">
        <title>Microbes associate with the intestines of laboratory mice.</title>
        <authorList>
            <person name="Navarre W."/>
            <person name="Wong E."/>
            <person name="Huang K."/>
            <person name="Tropini C."/>
            <person name="Ng K."/>
            <person name="Yu B."/>
        </authorList>
    </citation>
    <scope>NUCLEOTIDE SEQUENCE [LARGE SCALE GENOMIC DNA]</scope>
    <source>
        <strain evidence="1 2">NM69_E16B</strain>
    </source>
</reference>
<dbReference type="InterPro" id="IPR043148">
    <property type="entry name" value="TagF_C"/>
</dbReference>